<accession>X1UZA5</accession>
<dbReference type="AlphaFoldDB" id="X1UZA5"/>
<dbReference type="EMBL" id="BARW01037120">
    <property type="protein sequence ID" value="GAJ22833.1"/>
    <property type="molecule type" value="Genomic_DNA"/>
</dbReference>
<sequence>MNANYPDADRDTVFQEGLEFQDFVMDLLLKDRGFVISNYSSKYYQQTHGENAQGIEIKLDNPILETGNVSIEVAEKSKAINESFVPSGIMREDNSWLYIQGNEKIIFIFGKKFLQQLYQVKYKDK</sequence>
<name>X1UZA5_9ZZZZ</name>
<evidence type="ECO:0000313" key="1">
    <source>
        <dbReference type="EMBL" id="GAJ22833.1"/>
    </source>
</evidence>
<reference evidence="1" key="1">
    <citation type="journal article" date="2014" name="Front. Microbiol.">
        <title>High frequency of phylogenetically diverse reductive dehalogenase-homologous genes in deep subseafloor sedimentary metagenomes.</title>
        <authorList>
            <person name="Kawai M."/>
            <person name="Futagami T."/>
            <person name="Toyoda A."/>
            <person name="Takaki Y."/>
            <person name="Nishi S."/>
            <person name="Hori S."/>
            <person name="Arai W."/>
            <person name="Tsubouchi T."/>
            <person name="Morono Y."/>
            <person name="Uchiyama I."/>
            <person name="Ito T."/>
            <person name="Fujiyama A."/>
            <person name="Inagaki F."/>
            <person name="Takami H."/>
        </authorList>
    </citation>
    <scope>NUCLEOTIDE SEQUENCE</scope>
    <source>
        <strain evidence="1">Expedition CK06-06</strain>
    </source>
</reference>
<protein>
    <submittedName>
        <fullName evidence="1">Uncharacterized protein</fullName>
    </submittedName>
</protein>
<feature type="non-terminal residue" evidence="1">
    <location>
        <position position="125"/>
    </location>
</feature>
<gene>
    <name evidence="1" type="ORF">S12H4_57405</name>
</gene>
<organism evidence="1">
    <name type="scientific">marine sediment metagenome</name>
    <dbReference type="NCBI Taxonomy" id="412755"/>
    <lineage>
        <taxon>unclassified sequences</taxon>
        <taxon>metagenomes</taxon>
        <taxon>ecological metagenomes</taxon>
    </lineage>
</organism>
<comment type="caution">
    <text evidence="1">The sequence shown here is derived from an EMBL/GenBank/DDBJ whole genome shotgun (WGS) entry which is preliminary data.</text>
</comment>
<proteinExistence type="predicted"/>